<sequence>MTGSTFSYYSFAYIATQTCVTLSFGFQQDPNYWTLDDVSVDDGVSNILINGDFEAGSAYTGWSGVNHLSTTGCYSGSYCYRDGTVGSLDYVSQSLTLTVGHTYTVSFYLSTGTGSSGVYADITISP</sequence>
<evidence type="ECO:0008006" key="8">
    <source>
        <dbReference type="Google" id="ProtNLM"/>
    </source>
</evidence>
<dbReference type="InterPro" id="IPR008979">
    <property type="entry name" value="Galactose-bd-like_sf"/>
</dbReference>
<dbReference type="EMBL" id="CAJNOW010011692">
    <property type="protein sequence ID" value="CAF1600768.1"/>
    <property type="molecule type" value="Genomic_DNA"/>
</dbReference>
<evidence type="ECO:0000313" key="5">
    <source>
        <dbReference type="EMBL" id="CAF4112733.1"/>
    </source>
</evidence>
<dbReference type="Proteomes" id="UP000681720">
    <property type="component" value="Unassembled WGS sequence"/>
</dbReference>
<dbReference type="EMBL" id="CAJOBJ010006908">
    <property type="protein sequence ID" value="CAF4072718.1"/>
    <property type="molecule type" value="Genomic_DNA"/>
</dbReference>
<evidence type="ECO:0000313" key="6">
    <source>
        <dbReference type="EMBL" id="CAF5199786.1"/>
    </source>
</evidence>
<dbReference type="Proteomes" id="UP000663824">
    <property type="component" value="Unassembled WGS sequence"/>
</dbReference>
<evidence type="ECO:0000313" key="2">
    <source>
        <dbReference type="EMBL" id="CAF1610236.1"/>
    </source>
</evidence>
<dbReference type="EMBL" id="CAJNRE010006746">
    <property type="protein sequence ID" value="CAF2058626.1"/>
    <property type="molecule type" value="Genomic_DNA"/>
</dbReference>
<accession>A0A816AQV4</accession>
<proteinExistence type="predicted"/>
<evidence type="ECO:0000313" key="4">
    <source>
        <dbReference type="EMBL" id="CAF4072718.1"/>
    </source>
</evidence>
<protein>
    <recommendedName>
        <fullName evidence="8">DUF642 domain-containing protein</fullName>
    </recommendedName>
</protein>
<organism evidence="1 7">
    <name type="scientific">Rotaria magnacalcarata</name>
    <dbReference type="NCBI Taxonomy" id="392030"/>
    <lineage>
        <taxon>Eukaryota</taxon>
        <taxon>Metazoa</taxon>
        <taxon>Spiralia</taxon>
        <taxon>Gnathifera</taxon>
        <taxon>Rotifera</taxon>
        <taxon>Eurotatoria</taxon>
        <taxon>Bdelloidea</taxon>
        <taxon>Philodinida</taxon>
        <taxon>Philodinidae</taxon>
        <taxon>Rotaria</taxon>
    </lineage>
</organism>
<dbReference type="EMBL" id="CAJOBH010008417">
    <property type="protein sequence ID" value="CAF4112733.1"/>
    <property type="molecule type" value="Genomic_DNA"/>
</dbReference>
<dbReference type="SUPFAM" id="SSF49785">
    <property type="entry name" value="Galactose-binding domain-like"/>
    <property type="match status" value="1"/>
</dbReference>
<dbReference type="Gene3D" id="2.60.120.260">
    <property type="entry name" value="Galactose-binding domain-like"/>
    <property type="match status" value="1"/>
</dbReference>
<gene>
    <name evidence="5" type="ORF">BYL167_LOCUS19678</name>
    <name evidence="2" type="ORF">CJN711_LOCUS36419</name>
    <name evidence="4" type="ORF">GIL414_LOCUS15604</name>
    <name evidence="1" type="ORF">KQP761_LOCUS22254</name>
    <name evidence="3" type="ORF">MBJ925_LOCUS14470</name>
    <name evidence="6" type="ORF">SMN809_LOCUS75167</name>
</gene>
<name>A0A816AQV4_9BILA</name>
<dbReference type="Proteomes" id="UP000663834">
    <property type="component" value="Unassembled WGS sequence"/>
</dbReference>
<dbReference type="Proteomes" id="UP000681967">
    <property type="component" value="Unassembled WGS sequence"/>
</dbReference>
<evidence type="ECO:0000313" key="3">
    <source>
        <dbReference type="EMBL" id="CAF2058626.1"/>
    </source>
</evidence>
<dbReference type="EMBL" id="CAJNOV010017618">
    <property type="protein sequence ID" value="CAF1610236.1"/>
    <property type="molecule type" value="Genomic_DNA"/>
</dbReference>
<evidence type="ECO:0000313" key="1">
    <source>
        <dbReference type="EMBL" id="CAF1600768.1"/>
    </source>
</evidence>
<dbReference type="OrthoDB" id="10040463at2759"/>
<comment type="caution">
    <text evidence="1">The sequence shown here is derived from an EMBL/GenBank/DDBJ whole genome shotgun (WGS) entry which is preliminary data.</text>
</comment>
<reference evidence="1" key="1">
    <citation type="submission" date="2021-02" db="EMBL/GenBank/DDBJ databases">
        <authorList>
            <person name="Nowell W R."/>
        </authorList>
    </citation>
    <scope>NUCLEOTIDE SEQUENCE</scope>
</reference>
<dbReference type="AlphaFoldDB" id="A0A816AQV4"/>
<dbReference type="Proteomes" id="UP000663855">
    <property type="component" value="Unassembled WGS sequence"/>
</dbReference>
<evidence type="ECO:0000313" key="7">
    <source>
        <dbReference type="Proteomes" id="UP000663834"/>
    </source>
</evidence>
<dbReference type="EMBL" id="CAJOBI010331860">
    <property type="protein sequence ID" value="CAF5199786.1"/>
    <property type="molecule type" value="Genomic_DNA"/>
</dbReference>
<dbReference type="Proteomes" id="UP000676336">
    <property type="component" value="Unassembled WGS sequence"/>
</dbReference>